<reference evidence="12" key="1">
    <citation type="journal article" date="2019" name="Nat. Commun.">
        <title>Expansion of phycobilisome linker gene families in mesophilic red algae.</title>
        <authorList>
            <person name="Lee J."/>
            <person name="Kim D."/>
            <person name="Bhattacharya D."/>
            <person name="Yoon H.S."/>
        </authorList>
    </citation>
    <scope>NUCLEOTIDE SEQUENCE [LARGE SCALE GENOMIC DNA]</scope>
    <source>
        <strain evidence="12">CCMP 1328</strain>
    </source>
</reference>
<accession>A0A5J4YWU8</accession>
<dbReference type="Pfam" id="PF13692">
    <property type="entry name" value="Glyco_trans_1_4"/>
    <property type="match status" value="1"/>
</dbReference>
<dbReference type="SUPFAM" id="SSF53756">
    <property type="entry name" value="UDP-Glycosyltransferase/glycogen phosphorylase"/>
    <property type="match status" value="1"/>
</dbReference>
<name>A0A5J4YWU8_PORPP</name>
<dbReference type="Gene3D" id="3.40.50.2000">
    <property type="entry name" value="Glycogen Phosphorylase B"/>
    <property type="match status" value="1"/>
</dbReference>
<gene>
    <name evidence="11" type="ORF">FVE85_2196</name>
</gene>
<comment type="subcellular location">
    <subcellularLocation>
        <location evidence="1">Endoplasmic reticulum membrane</location>
        <topology evidence="1">Single-pass membrane protein</topology>
    </subcellularLocation>
</comment>
<evidence type="ECO:0000256" key="2">
    <source>
        <dbReference type="ARBA" id="ARBA00004922"/>
    </source>
</evidence>
<evidence type="ECO:0000259" key="10">
    <source>
        <dbReference type="Pfam" id="PF13579"/>
    </source>
</evidence>
<evidence type="ECO:0000256" key="9">
    <source>
        <dbReference type="SAM" id="SignalP"/>
    </source>
</evidence>
<protein>
    <submittedName>
        <fullName evidence="11">UDP-glycosyltransferase TURAN</fullName>
    </submittedName>
</protein>
<evidence type="ECO:0000313" key="11">
    <source>
        <dbReference type="EMBL" id="KAA8496041.1"/>
    </source>
</evidence>
<keyword evidence="4 11" id="KW-0808">Transferase</keyword>
<keyword evidence="5" id="KW-0812">Transmembrane</keyword>
<keyword evidence="12" id="KW-1185">Reference proteome</keyword>
<feature type="signal peptide" evidence="9">
    <location>
        <begin position="1"/>
        <end position="23"/>
    </location>
</feature>
<keyword evidence="3" id="KW-0328">Glycosyltransferase</keyword>
<dbReference type="OrthoDB" id="614844at2759"/>
<dbReference type="AlphaFoldDB" id="A0A5J4YWU8"/>
<feature type="chain" id="PRO_5023811191" evidence="9">
    <location>
        <begin position="24"/>
        <end position="596"/>
    </location>
</feature>
<keyword evidence="6" id="KW-0256">Endoplasmic reticulum</keyword>
<keyword evidence="9" id="KW-0732">Signal</keyword>
<organism evidence="11 12">
    <name type="scientific">Porphyridium purpureum</name>
    <name type="common">Red alga</name>
    <name type="synonym">Porphyridium cruentum</name>
    <dbReference type="NCBI Taxonomy" id="35688"/>
    <lineage>
        <taxon>Eukaryota</taxon>
        <taxon>Rhodophyta</taxon>
        <taxon>Bangiophyceae</taxon>
        <taxon>Porphyridiales</taxon>
        <taxon>Porphyridiaceae</taxon>
        <taxon>Porphyridium</taxon>
    </lineage>
</organism>
<dbReference type="GO" id="GO:0000030">
    <property type="term" value="F:mannosyltransferase activity"/>
    <property type="evidence" value="ECO:0007669"/>
    <property type="project" value="InterPro"/>
</dbReference>
<evidence type="ECO:0000256" key="6">
    <source>
        <dbReference type="ARBA" id="ARBA00022824"/>
    </source>
</evidence>
<feature type="domain" description="Glycosyltransferase subfamily 4-like N-terminal" evidence="10">
    <location>
        <begin position="128"/>
        <end position="298"/>
    </location>
</feature>
<evidence type="ECO:0000256" key="1">
    <source>
        <dbReference type="ARBA" id="ARBA00004389"/>
    </source>
</evidence>
<dbReference type="PANTHER" id="PTHR13036">
    <property type="entry name" value="BETA1,4 MANNOSYLTRANSFERASE"/>
    <property type="match status" value="1"/>
</dbReference>
<evidence type="ECO:0000256" key="8">
    <source>
        <dbReference type="ARBA" id="ARBA00023136"/>
    </source>
</evidence>
<dbReference type="GO" id="GO:0005789">
    <property type="term" value="C:endoplasmic reticulum membrane"/>
    <property type="evidence" value="ECO:0007669"/>
    <property type="project" value="UniProtKB-SubCell"/>
</dbReference>
<keyword evidence="8" id="KW-0472">Membrane</keyword>
<dbReference type="Pfam" id="PF13579">
    <property type="entry name" value="Glyco_trans_4_4"/>
    <property type="match status" value="1"/>
</dbReference>
<evidence type="ECO:0000256" key="5">
    <source>
        <dbReference type="ARBA" id="ARBA00022692"/>
    </source>
</evidence>
<sequence>MEWTITVFLWTCVALLCVHVAWGLDEIARLTWACLCWASRVGGPKIQEDLTRDVHVAVLVNGDIGQSPRTLHHAEMLAKWSFRPSVSPSQFGAESDADLDEAGATVLSKGYYEGGAISQQGAVPRSSTRVTVFAYGDPPKSLVQTEPGMPHPQFPTQGQTSPQVTFRKIHARTRVRRDHGSAVYFITSVLATVSRALDLIEALWTCRPRLDALIMQNPPSIPSLLIALVFARLRHGALVVVDWHNFGYTILRTTRAPSLLLVLAEWYESTLAPYADAHLCVSTAMCEFLRDEWNVDATVYYDMPHCVFRPVSVEEEHDLFLRLEQEYSLPIATERGSYPVSCTLRTSCGERNQHTTRRSDRPFLCVSSTSWTPDEDFELLFDALVELDKSLLQMSYSNTRTGETQVSNLERSLVSPPQLLFVITGRGPLRAAFEARIARADLRCILVVCAWLSKQDYAHLLGSADVGVCLHSSSSGLDLPMKAVDMLGAGLPVIAVDYGCITELIVPGKSGLLVRGADELASTILDLMDGFPKGKKRIGSEKGFGSLQVMREWIRAKYGSLDQRADSEWCRVVAPKLNTLLDLSEDLPDPPSKFSL</sequence>
<dbReference type="EMBL" id="VRMN01000003">
    <property type="protein sequence ID" value="KAA8496041.1"/>
    <property type="molecule type" value="Genomic_DNA"/>
</dbReference>
<evidence type="ECO:0000313" key="12">
    <source>
        <dbReference type="Proteomes" id="UP000324585"/>
    </source>
</evidence>
<evidence type="ECO:0000256" key="4">
    <source>
        <dbReference type="ARBA" id="ARBA00022679"/>
    </source>
</evidence>
<comment type="pathway">
    <text evidence="2">Protein modification; protein glycosylation.</text>
</comment>
<dbReference type="Proteomes" id="UP000324585">
    <property type="component" value="Unassembled WGS sequence"/>
</dbReference>
<evidence type="ECO:0000256" key="7">
    <source>
        <dbReference type="ARBA" id="ARBA00022989"/>
    </source>
</evidence>
<evidence type="ECO:0000256" key="3">
    <source>
        <dbReference type="ARBA" id="ARBA00022676"/>
    </source>
</evidence>
<dbReference type="PANTHER" id="PTHR13036:SF0">
    <property type="entry name" value="CHITOBIOSYLDIPHOSPHODOLICHOL BETA-MANNOSYLTRANSFERASE"/>
    <property type="match status" value="1"/>
</dbReference>
<keyword evidence="7" id="KW-1133">Transmembrane helix</keyword>
<comment type="caution">
    <text evidence="11">The sequence shown here is derived from an EMBL/GenBank/DDBJ whole genome shotgun (WGS) entry which is preliminary data.</text>
</comment>
<proteinExistence type="predicted"/>
<dbReference type="InterPro" id="IPR028098">
    <property type="entry name" value="Glyco_trans_4-like_N"/>
</dbReference>
<dbReference type="InterPro" id="IPR026051">
    <property type="entry name" value="ALG1-like"/>
</dbReference>